<accession>A0ACC2J8P2</accession>
<gene>
    <name evidence="1" type="ORF">ONZ43_g356</name>
</gene>
<name>A0ACC2J8P2_9PEZI</name>
<proteinExistence type="predicted"/>
<evidence type="ECO:0000313" key="2">
    <source>
        <dbReference type="Proteomes" id="UP001153334"/>
    </source>
</evidence>
<dbReference type="EMBL" id="JAPESX010000042">
    <property type="protein sequence ID" value="KAJ8123779.1"/>
    <property type="molecule type" value="Genomic_DNA"/>
</dbReference>
<reference evidence="1" key="1">
    <citation type="submission" date="2022-11" db="EMBL/GenBank/DDBJ databases">
        <title>Genome Sequence of Nemania bipapillata.</title>
        <authorList>
            <person name="Buettner E."/>
        </authorList>
    </citation>
    <scope>NUCLEOTIDE SEQUENCE</scope>
    <source>
        <strain evidence="1">CP14</strain>
    </source>
</reference>
<keyword evidence="2" id="KW-1185">Reference proteome</keyword>
<comment type="caution">
    <text evidence="1">The sequence shown here is derived from an EMBL/GenBank/DDBJ whole genome shotgun (WGS) entry which is preliminary data.</text>
</comment>
<sequence length="166" mass="18864">MPPQARTSGSAYASEEDSFSPGISWALCFFQAIDPMSVEFRPPRTGPMSSQAFAIYIPNHHLHLFMNNAPAGSSWQPRLREGTAHCTMKLFKCNQSGVAERLPLTFRAYWDAGGYQDGNFKFVSESQLAGDIELCYYFAQCEFYKSQWELDNPDETYTTGIFRIRN</sequence>
<organism evidence="1 2">
    <name type="scientific">Nemania bipapillata</name>
    <dbReference type="NCBI Taxonomy" id="110536"/>
    <lineage>
        <taxon>Eukaryota</taxon>
        <taxon>Fungi</taxon>
        <taxon>Dikarya</taxon>
        <taxon>Ascomycota</taxon>
        <taxon>Pezizomycotina</taxon>
        <taxon>Sordariomycetes</taxon>
        <taxon>Xylariomycetidae</taxon>
        <taxon>Xylariales</taxon>
        <taxon>Xylariaceae</taxon>
        <taxon>Nemania</taxon>
    </lineage>
</organism>
<evidence type="ECO:0000313" key="1">
    <source>
        <dbReference type="EMBL" id="KAJ8123779.1"/>
    </source>
</evidence>
<dbReference type="Proteomes" id="UP001153334">
    <property type="component" value="Unassembled WGS sequence"/>
</dbReference>
<protein>
    <submittedName>
        <fullName evidence="1">Uncharacterized protein</fullName>
    </submittedName>
</protein>